<protein>
    <recommendedName>
        <fullName evidence="3">SsrA-binding protein</fullName>
    </recommendedName>
    <alternativeName>
        <fullName evidence="3">Small protein B</fullName>
    </alternativeName>
</protein>
<dbReference type="Gene3D" id="2.40.280.10">
    <property type="match status" value="1"/>
</dbReference>
<dbReference type="STRING" id="1678841.TBC1_12668"/>
<proteinExistence type="inferred from homology"/>
<dbReference type="OrthoDB" id="9805462at2"/>
<evidence type="ECO:0000313" key="5">
    <source>
        <dbReference type="Proteomes" id="UP000053091"/>
    </source>
</evidence>
<dbReference type="Pfam" id="PF01668">
    <property type="entry name" value="SmpB"/>
    <property type="match status" value="1"/>
</dbReference>
<dbReference type="GO" id="GO:0070929">
    <property type="term" value="P:trans-translation"/>
    <property type="evidence" value="ECO:0007669"/>
    <property type="project" value="UniProtKB-UniRule"/>
</dbReference>
<dbReference type="GO" id="GO:0003723">
    <property type="term" value="F:RNA binding"/>
    <property type="evidence" value="ECO:0007669"/>
    <property type="project" value="UniProtKB-UniRule"/>
</dbReference>
<keyword evidence="1 3" id="KW-0963">Cytoplasm</keyword>
<sequence length="148" mass="17053">MAGIAIKNKKAGFEYYLTEEFTAGIVLTGTEIKSVREGKANLTDAYCAFEGDELFVKNMHISEYKFGTYSNHDPKRDRKLLLNRRELRKIIAKTREKGLTIIPTLLYINDKGLAKLNIAIAKGKKLYDKRESLKTKDTKREIDRHRDI</sequence>
<comment type="subcellular location">
    <subcellularLocation>
        <location evidence="3">Cytoplasm</location>
    </subcellularLocation>
    <text evidence="3">The tmRNA-SmpB complex associates with stalled 70S ribosomes.</text>
</comment>
<evidence type="ECO:0000256" key="3">
    <source>
        <dbReference type="HAMAP-Rule" id="MF_00023"/>
    </source>
</evidence>
<dbReference type="NCBIfam" id="NF003843">
    <property type="entry name" value="PRK05422.1"/>
    <property type="match status" value="1"/>
</dbReference>
<evidence type="ECO:0000313" key="4">
    <source>
        <dbReference type="EMBL" id="GAP44855.1"/>
    </source>
</evidence>
<dbReference type="PATRIC" id="fig|1678841.3.peg.3414"/>
<accession>A0A0S7C1Z3</accession>
<dbReference type="NCBIfam" id="TIGR00086">
    <property type="entry name" value="smpB"/>
    <property type="match status" value="1"/>
</dbReference>
<dbReference type="PANTHER" id="PTHR30308:SF2">
    <property type="entry name" value="SSRA-BINDING PROTEIN"/>
    <property type="match status" value="1"/>
</dbReference>
<dbReference type="GO" id="GO:0005829">
    <property type="term" value="C:cytosol"/>
    <property type="evidence" value="ECO:0007669"/>
    <property type="project" value="TreeGrafter"/>
</dbReference>
<dbReference type="Proteomes" id="UP000053091">
    <property type="component" value="Unassembled WGS sequence"/>
</dbReference>
<dbReference type="GO" id="GO:0070930">
    <property type="term" value="P:trans-translation-dependent protein tagging"/>
    <property type="evidence" value="ECO:0007669"/>
    <property type="project" value="TreeGrafter"/>
</dbReference>
<reference evidence="4" key="1">
    <citation type="journal article" date="2015" name="Genome Announc.">
        <title>Draft Genome Sequence of Bacteroidales Strain TBC1, a Novel Isolate from a Methanogenic Wastewater Treatment System.</title>
        <authorList>
            <person name="Tourlousse D.M."/>
            <person name="Matsuura N."/>
            <person name="Sun L."/>
            <person name="Toyonaga M."/>
            <person name="Kuroda K."/>
            <person name="Ohashi A."/>
            <person name="Cruz R."/>
            <person name="Yamaguchi T."/>
            <person name="Sekiguchi Y."/>
        </authorList>
    </citation>
    <scope>NUCLEOTIDE SEQUENCE [LARGE SCALE GENOMIC DNA]</scope>
    <source>
        <strain evidence="4">TBC1</strain>
    </source>
</reference>
<dbReference type="RefSeq" id="WP_062044765.1">
    <property type="nucleotide sequence ID" value="NZ_DF968183.1"/>
</dbReference>
<name>A0A0S7C1Z3_9BACT</name>
<dbReference type="PROSITE" id="PS01317">
    <property type="entry name" value="SSRP"/>
    <property type="match status" value="1"/>
</dbReference>
<dbReference type="InterPro" id="IPR023620">
    <property type="entry name" value="SmpB"/>
</dbReference>
<dbReference type="SUPFAM" id="SSF74982">
    <property type="entry name" value="Small protein B (SmpB)"/>
    <property type="match status" value="1"/>
</dbReference>
<comment type="function">
    <text evidence="3">Required for rescue of stalled ribosomes mediated by trans-translation. Binds to transfer-messenger RNA (tmRNA), required for stable association of tmRNA with ribosomes. tmRNA and SmpB together mimic tRNA shape, replacing the anticodon stem-loop with SmpB. tmRNA is encoded by the ssrA gene; the 2 termini fold to resemble tRNA(Ala) and it encodes a 'tag peptide', a short internal open reading frame. During trans-translation Ala-aminoacylated tmRNA acts like a tRNA, entering the A-site of stalled ribosomes, displacing the stalled mRNA. The ribosome then switches to translate the ORF on the tmRNA; the nascent peptide is terminated with the 'tag peptide' encoded by the tmRNA and targeted for degradation. The ribosome is freed to recommence translation, which seems to be the essential function of trans-translation.</text>
</comment>
<dbReference type="InterPro" id="IPR020081">
    <property type="entry name" value="SsrA-bd_prot_CS"/>
</dbReference>
<dbReference type="HAMAP" id="MF_00023">
    <property type="entry name" value="SmpB"/>
    <property type="match status" value="1"/>
</dbReference>
<dbReference type="EMBL" id="DF968183">
    <property type="protein sequence ID" value="GAP44855.1"/>
    <property type="molecule type" value="Genomic_DNA"/>
</dbReference>
<organism evidence="4">
    <name type="scientific">Lentimicrobium saccharophilum</name>
    <dbReference type="NCBI Taxonomy" id="1678841"/>
    <lineage>
        <taxon>Bacteria</taxon>
        <taxon>Pseudomonadati</taxon>
        <taxon>Bacteroidota</taxon>
        <taxon>Bacteroidia</taxon>
        <taxon>Bacteroidales</taxon>
        <taxon>Lentimicrobiaceae</taxon>
        <taxon>Lentimicrobium</taxon>
    </lineage>
</organism>
<dbReference type="CDD" id="cd09294">
    <property type="entry name" value="SmpB"/>
    <property type="match status" value="1"/>
</dbReference>
<dbReference type="InterPro" id="IPR000037">
    <property type="entry name" value="SsrA-bd_prot"/>
</dbReference>
<comment type="similarity">
    <text evidence="3">Belongs to the SmpB family.</text>
</comment>
<dbReference type="PANTHER" id="PTHR30308">
    <property type="entry name" value="TMRNA-BINDING COMPONENT OF TRANS-TRANSLATION TAGGING COMPLEX"/>
    <property type="match status" value="1"/>
</dbReference>
<gene>
    <name evidence="3" type="primary">smpB</name>
    <name evidence="4" type="ORF">TBC1_12668</name>
</gene>
<keyword evidence="5" id="KW-1185">Reference proteome</keyword>
<evidence type="ECO:0000256" key="2">
    <source>
        <dbReference type="ARBA" id="ARBA00022884"/>
    </source>
</evidence>
<keyword evidence="2 3" id="KW-0694">RNA-binding</keyword>
<dbReference type="AlphaFoldDB" id="A0A0S7C1Z3"/>
<evidence type="ECO:0000256" key="1">
    <source>
        <dbReference type="ARBA" id="ARBA00022490"/>
    </source>
</evidence>